<dbReference type="Proteomes" id="UP000694005">
    <property type="component" value="Chromosome A03"/>
</dbReference>
<name>A0A8D9GGP9_BRACM</name>
<feature type="non-terminal residue" evidence="1">
    <location>
        <position position="147"/>
    </location>
</feature>
<protein>
    <submittedName>
        <fullName evidence="1">Uncharacterized protein</fullName>
    </submittedName>
</protein>
<dbReference type="EMBL" id="LS974619">
    <property type="protein sequence ID" value="CAG7880334.1"/>
    <property type="molecule type" value="Genomic_DNA"/>
</dbReference>
<dbReference type="Gramene" id="A03p16770.2_BraZ1">
    <property type="protein sequence ID" value="A03p16770.2_BraZ1.CDS"/>
    <property type="gene ID" value="A03g16770.2_BraZ1"/>
</dbReference>
<sequence length="147" mass="17040">MEESDVSGVFQNGSNIFEMHKTHSQNVDEEETSSYNLDYEARQNIPFQKKETETCKKGNWKLSTSFGRKTLYHDLLLAENNRRDKIVKAYYIRAWRWGKQPSPVTVSDNINAKIALQLENFVRSNVSKTQSMKYLLLLNSCPTRPSS</sequence>
<reference evidence="1 2" key="1">
    <citation type="submission" date="2021-07" db="EMBL/GenBank/DDBJ databases">
        <authorList>
            <consortium name="Genoscope - CEA"/>
            <person name="William W."/>
        </authorList>
    </citation>
    <scope>NUCLEOTIDE SEQUENCE [LARGE SCALE GENOMIC DNA]</scope>
</reference>
<proteinExistence type="predicted"/>
<gene>
    <name evidence="1" type="ORF">BRAPAZ1V2_A03P16770.2</name>
</gene>
<dbReference type="AlphaFoldDB" id="A0A8D9GGP9"/>
<organism evidence="1 2">
    <name type="scientific">Brassica campestris</name>
    <name type="common">Field mustard</name>
    <dbReference type="NCBI Taxonomy" id="3711"/>
    <lineage>
        <taxon>Eukaryota</taxon>
        <taxon>Viridiplantae</taxon>
        <taxon>Streptophyta</taxon>
        <taxon>Embryophyta</taxon>
        <taxon>Tracheophyta</taxon>
        <taxon>Spermatophyta</taxon>
        <taxon>Magnoliopsida</taxon>
        <taxon>eudicotyledons</taxon>
        <taxon>Gunneridae</taxon>
        <taxon>Pentapetalae</taxon>
        <taxon>rosids</taxon>
        <taxon>malvids</taxon>
        <taxon>Brassicales</taxon>
        <taxon>Brassicaceae</taxon>
        <taxon>Brassiceae</taxon>
        <taxon>Brassica</taxon>
    </lineage>
</organism>
<evidence type="ECO:0000313" key="1">
    <source>
        <dbReference type="EMBL" id="CAG7880334.1"/>
    </source>
</evidence>
<evidence type="ECO:0000313" key="2">
    <source>
        <dbReference type="Proteomes" id="UP000694005"/>
    </source>
</evidence>
<accession>A0A8D9GGP9</accession>